<protein>
    <recommendedName>
        <fullName evidence="1">AMP-dependent synthetase/ligase domain-containing protein</fullName>
    </recommendedName>
</protein>
<dbReference type="Pfam" id="PF00501">
    <property type="entry name" value="AMP-binding"/>
    <property type="match status" value="2"/>
</dbReference>
<dbReference type="PANTHER" id="PTHR43767">
    <property type="entry name" value="LONG-CHAIN-FATTY-ACID--COA LIGASE"/>
    <property type="match status" value="1"/>
</dbReference>
<accession>A0A2T4UEV3</accession>
<dbReference type="PANTHER" id="PTHR43767:SF1">
    <property type="entry name" value="NONRIBOSOMAL PEPTIDE SYNTHASE PES1 (EUROFUNG)-RELATED"/>
    <property type="match status" value="1"/>
</dbReference>
<feature type="domain" description="AMP-dependent synthetase/ligase" evidence="1">
    <location>
        <begin position="198"/>
        <end position="346"/>
    </location>
</feature>
<dbReference type="InterPro" id="IPR000873">
    <property type="entry name" value="AMP-dep_synth/lig_dom"/>
</dbReference>
<dbReference type="AlphaFoldDB" id="A0A2T4UEV3"/>
<evidence type="ECO:0000259" key="1">
    <source>
        <dbReference type="Pfam" id="PF00501"/>
    </source>
</evidence>
<keyword evidence="3" id="KW-1185">Reference proteome</keyword>
<proteinExistence type="predicted"/>
<name>A0A2T4UEV3_9ACTN</name>
<gene>
    <name evidence="2" type="ORF">C7Y72_15260</name>
</gene>
<dbReference type="Gene3D" id="3.40.50.12780">
    <property type="entry name" value="N-terminal domain of ligase-like"/>
    <property type="match status" value="1"/>
</dbReference>
<dbReference type="InterPro" id="IPR042099">
    <property type="entry name" value="ANL_N_sf"/>
</dbReference>
<evidence type="ECO:0000313" key="2">
    <source>
        <dbReference type="EMBL" id="PTL56327.1"/>
    </source>
</evidence>
<evidence type="ECO:0000313" key="3">
    <source>
        <dbReference type="Proteomes" id="UP000240739"/>
    </source>
</evidence>
<sequence>MAQPRPGTLEALAAAAPDQVVLREHGSGRTRTRAAWDEQAGALAAVLADRHGVGHGARVAILLARPRLELLDLVLALAKLGAVPVLLPPGADPAPADPAVVFAAAGDGPPTGALTLEEDLPALVAGAPAGTRPLSGFRTAPRTVLATAGMPTRLLERDDTHTDATALATVAGDLLVRAGHRQGRGHLLAAAPWLPATLLHANVAALAGGELTIVPSGRPQDWLDALGTHEPGTAVLTPADLAAILALPAATLEAADTTALDALLVAGDHLPLPHRLAAADLLGEESVAPLYATAELGPVALLHREALTADPGTAGLPLQGVEVTVRGPDGTAVGRGTVGRIDARSPLRADPADATSGDLGLRDEDGRLVVLGRRWDGWTDDDGRPVGPLRAQDAALGDPAVAAAVATADALLVQAAPDATPDPGALADRVRATCGADAARDLEVRVVARLARDPLGRPVSA</sequence>
<dbReference type="Gene3D" id="3.40.50.980">
    <property type="match status" value="1"/>
</dbReference>
<comment type="caution">
    <text evidence="2">The sequence shown here is derived from an EMBL/GenBank/DDBJ whole genome shotgun (WGS) entry which is preliminary data.</text>
</comment>
<dbReference type="Proteomes" id="UP000240739">
    <property type="component" value="Unassembled WGS sequence"/>
</dbReference>
<organism evidence="2 3">
    <name type="scientific">Paraconexibacter algicola</name>
    <dbReference type="NCBI Taxonomy" id="2133960"/>
    <lineage>
        <taxon>Bacteria</taxon>
        <taxon>Bacillati</taxon>
        <taxon>Actinomycetota</taxon>
        <taxon>Thermoleophilia</taxon>
        <taxon>Solirubrobacterales</taxon>
        <taxon>Paraconexibacteraceae</taxon>
        <taxon>Paraconexibacter</taxon>
    </lineage>
</organism>
<dbReference type="InterPro" id="IPR050237">
    <property type="entry name" value="ATP-dep_AMP-bd_enzyme"/>
</dbReference>
<dbReference type="SUPFAM" id="SSF56801">
    <property type="entry name" value="Acetyl-CoA synthetase-like"/>
    <property type="match status" value="1"/>
</dbReference>
<dbReference type="OrthoDB" id="4495845at2"/>
<reference evidence="2 3" key="1">
    <citation type="submission" date="2018-03" db="EMBL/GenBank/DDBJ databases">
        <title>Aquarubrobacter algicola gen. nov., sp. nov., a novel actinobacterium isolated from shallow eutrophic lake during the end of cyanobacterial harmful algal blooms.</title>
        <authorList>
            <person name="Chun S.J."/>
        </authorList>
    </citation>
    <scope>NUCLEOTIDE SEQUENCE [LARGE SCALE GENOMIC DNA]</scope>
    <source>
        <strain evidence="2 3">Seoho-28</strain>
    </source>
</reference>
<feature type="domain" description="AMP-dependent synthetase/ligase" evidence="1">
    <location>
        <begin position="11"/>
        <end position="93"/>
    </location>
</feature>
<dbReference type="EMBL" id="PYYB01000002">
    <property type="protein sequence ID" value="PTL56327.1"/>
    <property type="molecule type" value="Genomic_DNA"/>
</dbReference>
<dbReference type="RefSeq" id="WP_107570046.1">
    <property type="nucleotide sequence ID" value="NZ_PYYB01000002.1"/>
</dbReference>